<dbReference type="AlphaFoldDB" id="A0A401J518"/>
<dbReference type="EMBL" id="BBQY01000021">
    <property type="protein sequence ID" value="GBH31751.1"/>
    <property type="molecule type" value="Genomic_DNA"/>
</dbReference>
<dbReference type="Proteomes" id="UP000290975">
    <property type="component" value="Unassembled WGS sequence"/>
</dbReference>
<organism evidence="1 2">
    <name type="scientific">Sphingobium xenophagum</name>
    <dbReference type="NCBI Taxonomy" id="121428"/>
    <lineage>
        <taxon>Bacteria</taxon>
        <taxon>Pseudomonadati</taxon>
        <taxon>Pseudomonadota</taxon>
        <taxon>Alphaproteobacteria</taxon>
        <taxon>Sphingomonadales</taxon>
        <taxon>Sphingomonadaceae</taxon>
        <taxon>Sphingobium</taxon>
    </lineage>
</organism>
<accession>A0A401J518</accession>
<reference evidence="1 2" key="1">
    <citation type="submission" date="2014-12" db="EMBL/GenBank/DDBJ databases">
        <title>Whole genome sequencing of Sphingobium xenophagum OW59.</title>
        <authorList>
            <person name="Ohta Y."/>
            <person name="Nishi S."/>
            <person name="Hatada Y."/>
        </authorList>
    </citation>
    <scope>NUCLEOTIDE SEQUENCE [LARGE SCALE GENOMIC DNA]</scope>
    <source>
        <strain evidence="1 2">OW59</strain>
    </source>
</reference>
<proteinExistence type="predicted"/>
<name>A0A401J518_SPHXE</name>
<evidence type="ECO:0000313" key="1">
    <source>
        <dbReference type="EMBL" id="GBH31751.1"/>
    </source>
</evidence>
<keyword evidence="2" id="KW-1185">Reference proteome</keyword>
<sequence>MRAWRDVEGDLLEMHVHRLAVATRHDDAGGLTFGGADRTEQPCRGATLVLWR</sequence>
<gene>
    <name evidence="1" type="ORF">MBESOW_P3011</name>
</gene>
<protein>
    <submittedName>
        <fullName evidence="1">Uncharacterized protein</fullName>
    </submittedName>
</protein>
<evidence type="ECO:0000313" key="2">
    <source>
        <dbReference type="Proteomes" id="UP000290975"/>
    </source>
</evidence>
<comment type="caution">
    <text evidence="1">The sequence shown here is derived from an EMBL/GenBank/DDBJ whole genome shotgun (WGS) entry which is preliminary data.</text>
</comment>